<comment type="caution">
    <text evidence="3">The sequence shown here is derived from an EMBL/GenBank/DDBJ whole genome shotgun (WGS) entry which is preliminary data.</text>
</comment>
<dbReference type="Gene3D" id="3.40.50.360">
    <property type="match status" value="1"/>
</dbReference>
<dbReference type="SUPFAM" id="SSF52218">
    <property type="entry name" value="Flavoproteins"/>
    <property type="match status" value="1"/>
</dbReference>
<evidence type="ECO:0000313" key="4">
    <source>
        <dbReference type="Proteomes" id="UP001597192"/>
    </source>
</evidence>
<sequence length="476" mass="51361">MKLVAIAGSIAEESFNRQLLVFAANQYAAQADIEVLNINDVPVFNQDEDTGANAAVLYLARKIEQADGVIFATPEHNHTLAPAMKNIIEWLSNKLHPLANKPVLILGASWHDQGSSRAQLSLRQVLEAPGVGALVMPGDEFLLANAKDAFDELGNLKDQRTVAFLGTVITKFVKWVHVLAAMQEKKAAQPWLQEDLTGHHPVDTSIDIPRSDDWVEQGAAKTGAVNGDKYVELDRGLLTVDQLNWFLNSMPMELTYMDDNDQFIYYNHALDHDDMLAPRYPKQVGDMASEVHPPRAVAHVQQVIWALRQHQTDLVSMPVPGNKVNEKYIMHFYRAMRDADDRYRGVNEWVLDIWPIIADYLKRTGQKLVQDPSHKADATTGASQAGAAAKPDASTGASESASTPAATPTPDASTGASESSATPTPTPDASTGASESGSDTAADASTSASKTDASTGASESVPTPVFPDAVTGATEI</sequence>
<dbReference type="PANTHER" id="PTHR30543:SF21">
    <property type="entry name" value="NAD(P)H-DEPENDENT FMN REDUCTASE LOT6"/>
    <property type="match status" value="1"/>
</dbReference>
<name>A0ABW4CSK0_9LACO</name>
<accession>A0ABW4CSK0</accession>
<evidence type="ECO:0000259" key="2">
    <source>
        <dbReference type="Pfam" id="PF03358"/>
    </source>
</evidence>
<gene>
    <name evidence="3" type="ORF">ACFQ47_11430</name>
</gene>
<dbReference type="Gene3D" id="3.30.450.20">
    <property type="entry name" value="PAS domain"/>
    <property type="match status" value="1"/>
</dbReference>
<dbReference type="RefSeq" id="WP_125696156.1">
    <property type="nucleotide sequence ID" value="NZ_JBHTOG010000063.1"/>
</dbReference>
<dbReference type="InterPro" id="IPR005025">
    <property type="entry name" value="FMN_Rdtase-like_dom"/>
</dbReference>
<feature type="domain" description="NADPH-dependent FMN reductase-like" evidence="2">
    <location>
        <begin position="1"/>
        <end position="147"/>
    </location>
</feature>
<organism evidence="3 4">
    <name type="scientific">Lacticaseibacillus yichunensis</name>
    <dbReference type="NCBI Taxonomy" id="2486015"/>
    <lineage>
        <taxon>Bacteria</taxon>
        <taxon>Bacillati</taxon>
        <taxon>Bacillota</taxon>
        <taxon>Bacilli</taxon>
        <taxon>Lactobacillales</taxon>
        <taxon>Lactobacillaceae</taxon>
        <taxon>Lacticaseibacillus</taxon>
    </lineage>
</organism>
<evidence type="ECO:0000256" key="1">
    <source>
        <dbReference type="SAM" id="MobiDB-lite"/>
    </source>
</evidence>
<dbReference type="PANTHER" id="PTHR30543">
    <property type="entry name" value="CHROMATE REDUCTASE"/>
    <property type="match status" value="1"/>
</dbReference>
<feature type="compositionally biased region" description="Low complexity" evidence="1">
    <location>
        <begin position="378"/>
        <end position="458"/>
    </location>
</feature>
<dbReference type="Pfam" id="PF13596">
    <property type="entry name" value="PAS_10"/>
    <property type="match status" value="1"/>
</dbReference>
<keyword evidence="4" id="KW-1185">Reference proteome</keyword>
<dbReference type="EMBL" id="JBHTOG010000063">
    <property type="protein sequence ID" value="MFD1433277.1"/>
    <property type="molecule type" value="Genomic_DNA"/>
</dbReference>
<proteinExistence type="predicted"/>
<reference evidence="4" key="1">
    <citation type="journal article" date="2019" name="Int. J. Syst. Evol. Microbiol.">
        <title>The Global Catalogue of Microorganisms (GCM) 10K type strain sequencing project: providing services to taxonomists for standard genome sequencing and annotation.</title>
        <authorList>
            <consortium name="The Broad Institute Genomics Platform"/>
            <consortium name="The Broad Institute Genome Sequencing Center for Infectious Disease"/>
            <person name="Wu L."/>
            <person name="Ma J."/>
        </authorList>
    </citation>
    <scope>NUCLEOTIDE SEQUENCE [LARGE SCALE GENOMIC DNA]</scope>
    <source>
        <strain evidence="4">CCM 8947</strain>
    </source>
</reference>
<dbReference type="Proteomes" id="UP001597192">
    <property type="component" value="Unassembled WGS sequence"/>
</dbReference>
<evidence type="ECO:0000313" key="3">
    <source>
        <dbReference type="EMBL" id="MFD1433277.1"/>
    </source>
</evidence>
<dbReference type="InterPro" id="IPR029039">
    <property type="entry name" value="Flavoprotein-like_sf"/>
</dbReference>
<feature type="region of interest" description="Disordered" evidence="1">
    <location>
        <begin position="371"/>
        <end position="476"/>
    </location>
</feature>
<dbReference type="InterPro" id="IPR050712">
    <property type="entry name" value="NAD(P)H-dep_reductase"/>
</dbReference>
<protein>
    <submittedName>
        <fullName evidence="3">NAD(P)H-dependent oxidoreductase</fullName>
    </submittedName>
</protein>
<dbReference type="Pfam" id="PF03358">
    <property type="entry name" value="FMN_red"/>
    <property type="match status" value="1"/>
</dbReference>